<gene>
    <name evidence="2" type="ORF">AK812_SmicGene19387</name>
</gene>
<keyword evidence="3" id="KW-1185">Reference proteome</keyword>
<keyword evidence="1" id="KW-0732">Signal</keyword>
<feature type="chain" id="PRO_5013249099" evidence="1">
    <location>
        <begin position="23"/>
        <end position="133"/>
    </location>
</feature>
<dbReference type="PROSITE" id="PS51257">
    <property type="entry name" value="PROKAR_LIPOPROTEIN"/>
    <property type="match status" value="1"/>
</dbReference>
<proteinExistence type="predicted"/>
<evidence type="ECO:0000313" key="3">
    <source>
        <dbReference type="Proteomes" id="UP000186817"/>
    </source>
</evidence>
<accession>A0A1Q9DSM4</accession>
<dbReference type="EMBL" id="LSRX01000405">
    <property type="protein sequence ID" value="OLP98175.1"/>
    <property type="molecule type" value="Genomic_DNA"/>
</dbReference>
<name>A0A1Q9DSM4_SYMMI</name>
<protein>
    <submittedName>
        <fullName evidence="2">Uncharacterized protein</fullName>
    </submittedName>
</protein>
<dbReference type="Proteomes" id="UP000186817">
    <property type="component" value="Unassembled WGS sequence"/>
</dbReference>
<evidence type="ECO:0000256" key="1">
    <source>
        <dbReference type="SAM" id="SignalP"/>
    </source>
</evidence>
<feature type="signal peptide" evidence="1">
    <location>
        <begin position="1"/>
        <end position="22"/>
    </location>
</feature>
<comment type="caution">
    <text evidence="2">The sequence shown here is derived from an EMBL/GenBank/DDBJ whole genome shotgun (WGS) entry which is preliminary data.</text>
</comment>
<sequence>MARFAAVCMLAAAACCLLRSLAFVPAPATRSDALTTATGAAVIATIPAGADAFVYKGTFSCKEYFDVFYGIEPLAWAFCGFCIVYYGAVLKNAAQKYNIPPAPVPPKVGGFVGKEVENSEPSYMDPSIKQGPY</sequence>
<organism evidence="2 3">
    <name type="scientific">Symbiodinium microadriaticum</name>
    <name type="common">Dinoflagellate</name>
    <name type="synonym">Zooxanthella microadriatica</name>
    <dbReference type="NCBI Taxonomy" id="2951"/>
    <lineage>
        <taxon>Eukaryota</taxon>
        <taxon>Sar</taxon>
        <taxon>Alveolata</taxon>
        <taxon>Dinophyceae</taxon>
        <taxon>Suessiales</taxon>
        <taxon>Symbiodiniaceae</taxon>
        <taxon>Symbiodinium</taxon>
    </lineage>
</organism>
<evidence type="ECO:0000313" key="2">
    <source>
        <dbReference type="EMBL" id="OLP98175.1"/>
    </source>
</evidence>
<dbReference type="AlphaFoldDB" id="A0A1Q9DSM4"/>
<dbReference type="OrthoDB" id="430864at2759"/>
<reference evidence="2 3" key="1">
    <citation type="submission" date="2016-02" db="EMBL/GenBank/DDBJ databases">
        <title>Genome analysis of coral dinoflagellate symbionts highlights evolutionary adaptations to a symbiotic lifestyle.</title>
        <authorList>
            <person name="Aranda M."/>
            <person name="Li Y."/>
            <person name="Liew Y.J."/>
            <person name="Baumgarten S."/>
            <person name="Simakov O."/>
            <person name="Wilson M."/>
            <person name="Piel J."/>
            <person name="Ashoor H."/>
            <person name="Bougouffa S."/>
            <person name="Bajic V.B."/>
            <person name="Ryu T."/>
            <person name="Ravasi T."/>
            <person name="Bayer T."/>
            <person name="Micklem G."/>
            <person name="Kim H."/>
            <person name="Bhak J."/>
            <person name="Lajeunesse T.C."/>
            <person name="Voolstra C.R."/>
        </authorList>
    </citation>
    <scope>NUCLEOTIDE SEQUENCE [LARGE SCALE GENOMIC DNA]</scope>
    <source>
        <strain evidence="2 3">CCMP2467</strain>
    </source>
</reference>